<feature type="compositionally biased region" description="Basic residues" evidence="1">
    <location>
        <begin position="210"/>
        <end position="239"/>
    </location>
</feature>
<feature type="non-terminal residue" evidence="2">
    <location>
        <position position="308"/>
    </location>
</feature>
<feature type="non-terminal residue" evidence="2">
    <location>
        <position position="1"/>
    </location>
</feature>
<dbReference type="AlphaFoldDB" id="A0A6J4PEP6"/>
<dbReference type="EMBL" id="CADCUP010000204">
    <property type="protein sequence ID" value="CAA9414261.1"/>
    <property type="molecule type" value="Genomic_DNA"/>
</dbReference>
<organism evidence="2">
    <name type="scientific">uncultured Nocardioides sp</name>
    <dbReference type="NCBI Taxonomy" id="198441"/>
    <lineage>
        <taxon>Bacteria</taxon>
        <taxon>Bacillati</taxon>
        <taxon>Actinomycetota</taxon>
        <taxon>Actinomycetes</taxon>
        <taxon>Propionibacteriales</taxon>
        <taxon>Nocardioidaceae</taxon>
        <taxon>Nocardioides</taxon>
        <taxon>environmental samples</taxon>
    </lineage>
</organism>
<feature type="region of interest" description="Disordered" evidence="1">
    <location>
        <begin position="1"/>
        <end position="243"/>
    </location>
</feature>
<sequence length="308" mass="34173">AAHPAGGRADLGRVRRDRRRPGAPGRGRPARRLRRHAAARRRRAGDGGGHQGALPGPAAVVAPRRARRRARRHRLRRHGRRRLRLHGEHPLPGRGLQRHRRRGPRRHRRTDRHLRRAGPVQPVRAPPLHRLHRHRRRSGGRQPDQPGALAAAAAGIRRRRAEPRHVELRHAGRHRQLRDGLPHPDGAGARGGRGVRPVATPRRAAGAHRGAPRRRAARSAAGHRHPLAGRARRPARGPRARPATRWWAGGASHARLPAGRRRAGLPAPSVPSWYAAARLRGARTAARRAAHRRSPLHLLPRTGGTHPM</sequence>
<proteinExistence type="predicted"/>
<feature type="compositionally biased region" description="Low complexity" evidence="1">
    <location>
        <begin position="195"/>
        <end position="209"/>
    </location>
</feature>
<evidence type="ECO:0000313" key="2">
    <source>
        <dbReference type="EMBL" id="CAA9414261.1"/>
    </source>
</evidence>
<feature type="compositionally biased region" description="Basic residues" evidence="1">
    <location>
        <begin position="28"/>
        <end position="43"/>
    </location>
</feature>
<feature type="compositionally biased region" description="Basic residues" evidence="1">
    <location>
        <begin position="127"/>
        <end position="139"/>
    </location>
</feature>
<gene>
    <name evidence="2" type="ORF">AVDCRST_MAG06-3079</name>
</gene>
<reference evidence="2" key="1">
    <citation type="submission" date="2020-02" db="EMBL/GenBank/DDBJ databases">
        <authorList>
            <person name="Meier V. D."/>
        </authorList>
    </citation>
    <scope>NUCLEOTIDE SEQUENCE</scope>
    <source>
        <strain evidence="2">AVDCRST_MAG06</strain>
    </source>
</reference>
<feature type="compositionally biased region" description="Basic residues" evidence="1">
    <location>
        <begin position="96"/>
        <end position="116"/>
    </location>
</feature>
<feature type="compositionally biased region" description="Low complexity" evidence="1">
    <location>
        <begin position="52"/>
        <end position="63"/>
    </location>
</feature>
<accession>A0A6J4PEP6</accession>
<protein>
    <submittedName>
        <fullName evidence="2">Putative membrane protein</fullName>
    </submittedName>
</protein>
<name>A0A6J4PEP6_9ACTN</name>
<feature type="compositionally biased region" description="Basic residues" evidence="1">
    <location>
        <begin position="64"/>
        <end position="84"/>
    </location>
</feature>
<evidence type="ECO:0000256" key="1">
    <source>
        <dbReference type="SAM" id="MobiDB-lite"/>
    </source>
</evidence>